<keyword evidence="2" id="KW-1185">Reference proteome</keyword>
<sequence>MITTLRCALAAALPLYTAIGAEDAHHRRAEARAEIARTLAAGRTPARELYAAAHLGRHAVIPTCPECGGLLTDWHVCKEPKPR</sequence>
<dbReference type="EMBL" id="JAATEJ010000001">
    <property type="protein sequence ID" value="NJP42304.1"/>
    <property type="molecule type" value="Genomic_DNA"/>
</dbReference>
<gene>
    <name evidence="1" type="ORF">HCN08_02565</name>
</gene>
<dbReference type="Proteomes" id="UP000734511">
    <property type="component" value="Unassembled WGS sequence"/>
</dbReference>
<evidence type="ECO:0000313" key="1">
    <source>
        <dbReference type="EMBL" id="NJP42304.1"/>
    </source>
</evidence>
<organism evidence="1 2">
    <name type="scientific">Actinacidiphila epipremni</name>
    <dbReference type="NCBI Taxonomy" id="2053013"/>
    <lineage>
        <taxon>Bacteria</taxon>
        <taxon>Bacillati</taxon>
        <taxon>Actinomycetota</taxon>
        <taxon>Actinomycetes</taxon>
        <taxon>Kitasatosporales</taxon>
        <taxon>Streptomycetaceae</taxon>
        <taxon>Actinacidiphila</taxon>
    </lineage>
</organism>
<evidence type="ECO:0000313" key="2">
    <source>
        <dbReference type="Proteomes" id="UP000734511"/>
    </source>
</evidence>
<proteinExistence type="predicted"/>
<dbReference type="RefSeq" id="WP_167981135.1">
    <property type="nucleotide sequence ID" value="NZ_JAATEJ010000001.1"/>
</dbReference>
<name>A0ABX0ZEU7_9ACTN</name>
<comment type="caution">
    <text evidence="1">The sequence shown here is derived from an EMBL/GenBank/DDBJ whole genome shotgun (WGS) entry which is preliminary data.</text>
</comment>
<accession>A0ABX0ZEU7</accession>
<protein>
    <submittedName>
        <fullName evidence="1">Uncharacterized protein</fullName>
    </submittedName>
</protein>
<reference evidence="1 2" key="1">
    <citation type="submission" date="2020-03" db="EMBL/GenBank/DDBJ databases">
        <title>WGS of actinomycetes isolated from Thailand.</title>
        <authorList>
            <person name="Thawai C."/>
        </authorList>
    </citation>
    <scope>NUCLEOTIDE SEQUENCE [LARGE SCALE GENOMIC DNA]</scope>
    <source>
        <strain evidence="1 2">PRB2-1</strain>
    </source>
</reference>